<proteinExistence type="predicted"/>
<comment type="caution">
    <text evidence="1">The sequence shown here is derived from an EMBL/GenBank/DDBJ whole genome shotgun (WGS) entry which is preliminary data.</text>
</comment>
<reference evidence="1 2" key="1">
    <citation type="submission" date="2015-05" db="EMBL/GenBank/DDBJ databases">
        <title>Genome sequencing and analysis of members of genus Stenotrophomonas.</title>
        <authorList>
            <person name="Patil P.P."/>
            <person name="Midha S."/>
            <person name="Patil P.B."/>
        </authorList>
    </citation>
    <scope>NUCLEOTIDE SEQUENCE [LARGE SCALE GENOMIC DNA]</scope>
    <source>
        <strain evidence="1 2">DSM 21858</strain>
    </source>
</reference>
<sequence length="168" mass="18603">MSTIRVYVQSEHFSDIKLVEVDDHATVADLKRAALTLLPAGTDSTGLSLSIEDDDVDDDEAASKRRLKDLNPDRGVRVHLHRCKQVAVTVRFGGRTEEHPFRPATTIGRIRQWAGRRFGLKAGDIAEHVLQIAGSNEQPDMDTHVGTLVQHPRCAIVFDLVPAHRING</sequence>
<dbReference type="STRING" id="344882.ABB29_05610"/>
<dbReference type="Proteomes" id="UP000052052">
    <property type="component" value="Unassembled WGS sequence"/>
</dbReference>
<dbReference type="RefSeq" id="WP_057657635.1">
    <property type="nucleotide sequence ID" value="NZ_LDJL01000005.1"/>
</dbReference>
<evidence type="ECO:0000313" key="1">
    <source>
        <dbReference type="EMBL" id="KRG70547.1"/>
    </source>
</evidence>
<evidence type="ECO:0000313" key="2">
    <source>
        <dbReference type="Proteomes" id="UP000052052"/>
    </source>
</evidence>
<dbReference type="OrthoDB" id="6057563at2"/>
<dbReference type="EMBL" id="LDJL01000005">
    <property type="protein sequence ID" value="KRG70547.1"/>
    <property type="molecule type" value="Genomic_DNA"/>
</dbReference>
<protein>
    <recommendedName>
        <fullName evidence="3">Ubiquitin-like domain-containing protein</fullName>
    </recommendedName>
</protein>
<accession>A0A0R0CYV1</accession>
<organism evidence="1 2">
    <name type="scientific">Pseudoxanthomonas dokdonensis</name>
    <dbReference type="NCBI Taxonomy" id="344882"/>
    <lineage>
        <taxon>Bacteria</taxon>
        <taxon>Pseudomonadati</taxon>
        <taxon>Pseudomonadota</taxon>
        <taxon>Gammaproteobacteria</taxon>
        <taxon>Lysobacterales</taxon>
        <taxon>Lysobacteraceae</taxon>
        <taxon>Pseudoxanthomonas</taxon>
    </lineage>
</organism>
<gene>
    <name evidence="1" type="ORF">ABB29_05610</name>
</gene>
<keyword evidence="2" id="KW-1185">Reference proteome</keyword>
<name>A0A0R0CYV1_9GAMM</name>
<dbReference type="AlphaFoldDB" id="A0A0R0CYV1"/>
<evidence type="ECO:0008006" key="3">
    <source>
        <dbReference type="Google" id="ProtNLM"/>
    </source>
</evidence>
<dbReference type="PATRIC" id="fig|344882.3.peg.2457"/>